<feature type="binding site" evidence="3">
    <location>
        <position position="91"/>
    </location>
    <ligand>
        <name>substrate</name>
    </ligand>
</feature>
<dbReference type="Gene3D" id="2.120.10.30">
    <property type="entry name" value="TolB, C-terminal domain"/>
    <property type="match status" value="1"/>
</dbReference>
<feature type="domain" description="SMP-30/Gluconolactonase/LRE-like region" evidence="5">
    <location>
        <begin position="14"/>
        <end position="247"/>
    </location>
</feature>
<dbReference type="HOGENOM" id="CLU_036110_3_1_5"/>
<evidence type="ECO:0000313" key="6">
    <source>
        <dbReference type="EMBL" id="EPX84590.1"/>
    </source>
</evidence>
<dbReference type="RefSeq" id="WP_021098035.1">
    <property type="nucleotide sequence ID" value="NZ_KE557321.1"/>
</dbReference>
<evidence type="ECO:0000256" key="1">
    <source>
        <dbReference type="ARBA" id="ARBA00008853"/>
    </source>
</evidence>
<name>S9S351_9RHOB</name>
<dbReference type="GO" id="GO:0005509">
    <property type="term" value="F:calcium ion binding"/>
    <property type="evidence" value="ECO:0007669"/>
    <property type="project" value="TreeGrafter"/>
</dbReference>
<comment type="caution">
    <text evidence="6">The sequence shown here is derived from an EMBL/GenBank/DDBJ whole genome shotgun (WGS) entry which is preliminary data.</text>
</comment>
<evidence type="ECO:0000256" key="4">
    <source>
        <dbReference type="SAM" id="MobiDB-lite"/>
    </source>
</evidence>
<evidence type="ECO:0000256" key="2">
    <source>
        <dbReference type="PIRSR" id="PIRSR605511-1"/>
    </source>
</evidence>
<feature type="binding site" evidence="3">
    <location>
        <position position="138"/>
    </location>
    <ligand>
        <name>a divalent metal cation</name>
        <dbReference type="ChEBI" id="CHEBI:60240"/>
    </ligand>
</feature>
<feature type="region of interest" description="Disordered" evidence="4">
    <location>
        <begin position="261"/>
        <end position="282"/>
    </location>
</feature>
<dbReference type="PATRIC" id="fig|1123069.3.peg.1918"/>
<evidence type="ECO:0000256" key="3">
    <source>
        <dbReference type="PIRSR" id="PIRSR605511-2"/>
    </source>
</evidence>
<reference evidence="6 7" key="1">
    <citation type="journal article" date="2013" name="Stand. Genomic Sci.">
        <title>Genome sequence of the reddish-pigmented Rubellimicrobium thermophilum type strain (DSM 16684(T)), a member of the Roseobacter clade.</title>
        <authorList>
            <person name="Fiebig A."/>
            <person name="Riedel T."/>
            <person name="Gronow S."/>
            <person name="Petersen J."/>
            <person name="Klenk H.P."/>
            <person name="Goker M."/>
        </authorList>
    </citation>
    <scope>NUCLEOTIDE SEQUENCE [LARGE SCALE GENOMIC DNA]</scope>
    <source>
        <strain evidence="6 7">DSM 16684</strain>
    </source>
</reference>
<dbReference type="EMBL" id="AOLV01000020">
    <property type="protein sequence ID" value="EPX84590.1"/>
    <property type="molecule type" value="Genomic_DNA"/>
</dbReference>
<comment type="similarity">
    <text evidence="1">Belongs to the SMP-30/CGR1 family.</text>
</comment>
<keyword evidence="7" id="KW-1185">Reference proteome</keyword>
<dbReference type="InterPro" id="IPR011042">
    <property type="entry name" value="6-blade_b-propeller_TolB-like"/>
</dbReference>
<comment type="cofactor">
    <cofactor evidence="3">
        <name>Zn(2+)</name>
        <dbReference type="ChEBI" id="CHEBI:29105"/>
    </cofactor>
    <text evidence="3">Binds 1 divalent metal cation per subunit.</text>
</comment>
<dbReference type="STRING" id="1123069.ruthe_01949"/>
<dbReference type="InterPro" id="IPR013658">
    <property type="entry name" value="SGL"/>
</dbReference>
<accession>S9S351</accession>
<dbReference type="GO" id="GO:0019853">
    <property type="term" value="P:L-ascorbic acid biosynthetic process"/>
    <property type="evidence" value="ECO:0007669"/>
    <property type="project" value="TreeGrafter"/>
</dbReference>
<evidence type="ECO:0000259" key="5">
    <source>
        <dbReference type="Pfam" id="PF08450"/>
    </source>
</evidence>
<dbReference type="InterPro" id="IPR005511">
    <property type="entry name" value="SMP-30"/>
</dbReference>
<feature type="binding site" evidence="3">
    <location>
        <position position="189"/>
    </location>
    <ligand>
        <name>a divalent metal cation</name>
        <dbReference type="ChEBI" id="CHEBI:60240"/>
    </ligand>
</feature>
<feature type="active site" description="Proton donor/acceptor" evidence="2">
    <location>
        <position position="189"/>
    </location>
</feature>
<feature type="binding site" evidence="3">
    <location>
        <position position="93"/>
    </location>
    <ligand>
        <name>substrate</name>
    </ligand>
</feature>
<keyword evidence="3" id="KW-0479">Metal-binding</keyword>
<dbReference type="AlphaFoldDB" id="S9S351"/>
<dbReference type="Proteomes" id="UP000015346">
    <property type="component" value="Unassembled WGS sequence"/>
</dbReference>
<dbReference type="SUPFAM" id="SSF63829">
    <property type="entry name" value="Calcium-dependent phosphotriesterase"/>
    <property type="match status" value="1"/>
</dbReference>
<sequence>MTTVQIHDATNCLLGEGALWHPERGELLWFDILGRSLFADGRRYRLDSIASAAGWVDRHSLLIARQGALVRFDLRSGEAETVAPIESDGVRPNDGRADPWGGFWFSTMGLKHETGKGAIWRYFRGEIRRIAGGITIPNAICFDPEGRFAWWTDTAEGILRRQPLAEADGWPSGEAEAAIDFRAEGLHPDGAVTDADGNIWIAFWGAGMVRGFAPDGTRLEYYPVPAAQSSCPAWGGELFSTLFVTSAAAGLSEDALTEAPDSGRTFAIPTGRRGQPEPRVVL</sequence>
<dbReference type="PANTHER" id="PTHR10907:SF47">
    <property type="entry name" value="REGUCALCIN"/>
    <property type="match status" value="1"/>
</dbReference>
<dbReference type="Pfam" id="PF08450">
    <property type="entry name" value="SGL"/>
    <property type="match status" value="1"/>
</dbReference>
<organism evidence="6 7">
    <name type="scientific">Rubellimicrobium thermophilum DSM 16684</name>
    <dbReference type="NCBI Taxonomy" id="1123069"/>
    <lineage>
        <taxon>Bacteria</taxon>
        <taxon>Pseudomonadati</taxon>
        <taxon>Pseudomonadota</taxon>
        <taxon>Alphaproteobacteria</taxon>
        <taxon>Rhodobacterales</taxon>
        <taxon>Roseobacteraceae</taxon>
        <taxon>Rubellimicrobium</taxon>
    </lineage>
</organism>
<evidence type="ECO:0000313" key="7">
    <source>
        <dbReference type="Proteomes" id="UP000015346"/>
    </source>
</evidence>
<keyword evidence="3" id="KW-0862">Zinc</keyword>
<feature type="binding site" evidence="3">
    <location>
        <position position="16"/>
    </location>
    <ligand>
        <name>a divalent metal cation</name>
        <dbReference type="ChEBI" id="CHEBI:60240"/>
    </ligand>
</feature>
<dbReference type="PANTHER" id="PTHR10907">
    <property type="entry name" value="REGUCALCIN"/>
    <property type="match status" value="1"/>
</dbReference>
<gene>
    <name evidence="6" type="ORF">ruthe_01949</name>
</gene>
<dbReference type="GO" id="GO:0004341">
    <property type="term" value="F:gluconolactonase activity"/>
    <property type="evidence" value="ECO:0007669"/>
    <property type="project" value="TreeGrafter"/>
</dbReference>
<proteinExistence type="inferred from homology"/>
<dbReference type="OrthoDB" id="2633250at2"/>
<protein>
    <submittedName>
        <fullName evidence="6">Gluconolactonase</fullName>
    </submittedName>
</protein>
<dbReference type="PRINTS" id="PR01790">
    <property type="entry name" value="SMP30FAMILY"/>
</dbReference>